<evidence type="ECO:0000313" key="3">
    <source>
        <dbReference type="Proteomes" id="UP000050509"/>
    </source>
</evidence>
<feature type="domain" description="Enolase C-terminal" evidence="1">
    <location>
        <begin position="2"/>
        <end position="96"/>
    </location>
</feature>
<evidence type="ECO:0000259" key="1">
    <source>
        <dbReference type="Pfam" id="PF13378"/>
    </source>
</evidence>
<dbReference type="InterPro" id="IPR034593">
    <property type="entry name" value="DgoD-like"/>
</dbReference>
<proteinExistence type="predicted"/>
<dbReference type="InterPro" id="IPR036849">
    <property type="entry name" value="Enolase-like_C_sf"/>
</dbReference>
<comment type="caution">
    <text evidence="2">The sequence shown here is derived from an EMBL/GenBank/DDBJ whole genome shotgun (WGS) entry which is preliminary data.</text>
</comment>
<dbReference type="InterPro" id="IPR029065">
    <property type="entry name" value="Enolase_C-like"/>
</dbReference>
<gene>
    <name evidence="2" type="ORF">SE17_39380</name>
</gene>
<dbReference type="AlphaFoldDB" id="A0A0P9DDT8"/>
<dbReference type="Gene3D" id="3.20.20.120">
    <property type="entry name" value="Enolase-like C-terminal domain"/>
    <property type="match status" value="1"/>
</dbReference>
<dbReference type="InterPro" id="IPR029017">
    <property type="entry name" value="Enolase-like_N"/>
</dbReference>
<dbReference type="SUPFAM" id="SSF51604">
    <property type="entry name" value="Enolase C-terminal domain-like"/>
    <property type="match status" value="1"/>
</dbReference>
<name>A0A0P9DDT8_9CHLR</name>
<evidence type="ECO:0000313" key="2">
    <source>
        <dbReference type="EMBL" id="KPV48194.1"/>
    </source>
</evidence>
<organism evidence="2 3">
    <name type="scientific">Kouleothrix aurantiaca</name>
    <dbReference type="NCBI Taxonomy" id="186479"/>
    <lineage>
        <taxon>Bacteria</taxon>
        <taxon>Bacillati</taxon>
        <taxon>Chloroflexota</taxon>
        <taxon>Chloroflexia</taxon>
        <taxon>Chloroflexales</taxon>
        <taxon>Roseiflexineae</taxon>
        <taxon>Roseiflexaceae</taxon>
        <taxon>Kouleothrix</taxon>
    </lineage>
</organism>
<dbReference type="Pfam" id="PF13378">
    <property type="entry name" value="MR_MLE_C"/>
    <property type="match status" value="1"/>
</dbReference>
<reference evidence="2 3" key="1">
    <citation type="submission" date="2015-09" db="EMBL/GenBank/DDBJ databases">
        <title>Draft genome sequence of Kouleothrix aurantiaca JCM 19913.</title>
        <authorList>
            <person name="Hemp J."/>
        </authorList>
    </citation>
    <scope>NUCLEOTIDE SEQUENCE [LARGE SCALE GENOMIC DNA]</scope>
    <source>
        <strain evidence="2 3">COM-B</strain>
    </source>
</reference>
<dbReference type="Proteomes" id="UP000050509">
    <property type="component" value="Unassembled WGS sequence"/>
</dbReference>
<protein>
    <submittedName>
        <fullName evidence="2">Glucarate dehydratase</fullName>
    </submittedName>
</protein>
<sequence>IILGDHHFWGGLRASVELARICRTWGIGLSMHSNSHLGISLAAMTHLAAAVPNLTYACDTHYPWQWEEVIVGGKLQFEDGALAVPAGPGLGVELDHAELERMHQQYLASGLQFRDDQAEMQKIEPGWQARLPRW</sequence>
<keyword evidence="3" id="KW-1185">Reference proteome</keyword>
<dbReference type="PANTHER" id="PTHR48080:SF4">
    <property type="entry name" value="GLUCARATE DEHYDRATASE"/>
    <property type="match status" value="1"/>
</dbReference>
<dbReference type="PANTHER" id="PTHR48080">
    <property type="entry name" value="D-GALACTONATE DEHYDRATASE-RELATED"/>
    <property type="match status" value="1"/>
</dbReference>
<dbReference type="Gene3D" id="3.30.390.10">
    <property type="entry name" value="Enolase-like, N-terminal domain"/>
    <property type="match status" value="1"/>
</dbReference>
<accession>A0A0P9DDT8</accession>
<dbReference type="PATRIC" id="fig|186479.3.peg.5903"/>
<dbReference type="EMBL" id="LJCR01002855">
    <property type="protein sequence ID" value="KPV48194.1"/>
    <property type="molecule type" value="Genomic_DNA"/>
</dbReference>
<feature type="non-terminal residue" evidence="2">
    <location>
        <position position="1"/>
    </location>
</feature>